<dbReference type="AlphaFoldDB" id="A0A5A7U815"/>
<dbReference type="EMBL" id="SSTD01014644">
    <property type="protein sequence ID" value="TYK04157.1"/>
    <property type="molecule type" value="Genomic_DNA"/>
</dbReference>
<accession>A0A5A7U815</accession>
<sequence length="273" mass="30803">MNGCNVYENYSVSGILVDMRVSFNSLASLIREQLELDESVELSVLLDFGKSNVQPVVPIKKNNDVAWYLAFVKDATSRHPLVAHVCVDCLGTSSSSSSVQGNGDMSLNIVKNNFQFRTTVSNLRSLEFRCLQEDCKWYVRASRYKKSDLWMLRKYTSDHDCSLSTAQSSHMQASLTVIGNCLIDDFRFISTNRSIPKEIVHKTRTNLGVNLPESLEGKRTYGTCTALEMDDSGHSKFCFMAFGASIEGWKYCRPIISVDRTFLKYSENDASWT</sequence>
<reference evidence="3 4" key="1">
    <citation type="submission" date="2019-08" db="EMBL/GenBank/DDBJ databases">
        <title>Draft genome sequences of two oriental melons (Cucumis melo L. var makuwa).</title>
        <authorList>
            <person name="Kwon S.-Y."/>
        </authorList>
    </citation>
    <scope>NUCLEOTIDE SEQUENCE [LARGE SCALE GENOMIC DNA]</scope>
    <source>
        <strain evidence="4">cv. Chang Bougi</strain>
        <strain evidence="3">cv. SW 3</strain>
        <tissue evidence="1">Leaf</tissue>
    </source>
</reference>
<dbReference type="Proteomes" id="UP000321947">
    <property type="component" value="Unassembled WGS sequence"/>
</dbReference>
<evidence type="ECO:0000313" key="3">
    <source>
        <dbReference type="Proteomes" id="UP000321393"/>
    </source>
</evidence>
<dbReference type="OrthoDB" id="683469at2759"/>
<proteinExistence type="predicted"/>
<dbReference type="EMBL" id="SSTE01011267">
    <property type="protein sequence ID" value="KAA0051464.1"/>
    <property type="molecule type" value="Genomic_DNA"/>
</dbReference>
<comment type="caution">
    <text evidence="1">The sequence shown here is derived from an EMBL/GenBank/DDBJ whole genome shotgun (WGS) entry which is preliminary data.</text>
</comment>
<organism evidence="1 3">
    <name type="scientific">Cucumis melo var. makuwa</name>
    <name type="common">Oriental melon</name>
    <dbReference type="NCBI Taxonomy" id="1194695"/>
    <lineage>
        <taxon>Eukaryota</taxon>
        <taxon>Viridiplantae</taxon>
        <taxon>Streptophyta</taxon>
        <taxon>Embryophyta</taxon>
        <taxon>Tracheophyta</taxon>
        <taxon>Spermatophyta</taxon>
        <taxon>Magnoliopsida</taxon>
        <taxon>eudicotyledons</taxon>
        <taxon>Gunneridae</taxon>
        <taxon>Pentapetalae</taxon>
        <taxon>rosids</taxon>
        <taxon>fabids</taxon>
        <taxon>Cucurbitales</taxon>
        <taxon>Cucurbitaceae</taxon>
        <taxon>Benincaseae</taxon>
        <taxon>Cucumis</taxon>
    </lineage>
</organism>
<gene>
    <name evidence="2" type="ORF">E5676_scaffold148G00280</name>
    <name evidence="1" type="ORF">E6C27_scaffold55G002260</name>
</gene>
<dbReference type="Proteomes" id="UP000321393">
    <property type="component" value="Unassembled WGS sequence"/>
</dbReference>
<evidence type="ECO:0000313" key="1">
    <source>
        <dbReference type="EMBL" id="KAA0051464.1"/>
    </source>
</evidence>
<evidence type="ECO:0000313" key="4">
    <source>
        <dbReference type="Proteomes" id="UP000321947"/>
    </source>
</evidence>
<name>A0A5A7U815_CUCMM</name>
<protein>
    <submittedName>
        <fullName evidence="1">MuDR family transposase</fullName>
    </submittedName>
</protein>
<evidence type="ECO:0000313" key="2">
    <source>
        <dbReference type="EMBL" id="TYK04157.1"/>
    </source>
</evidence>